<feature type="transmembrane region" description="Helical" evidence="6">
    <location>
        <begin position="309"/>
        <end position="330"/>
    </location>
</feature>
<dbReference type="InterPro" id="IPR050382">
    <property type="entry name" value="MFS_Na/Anion_cotransporter"/>
</dbReference>
<keyword evidence="3 6" id="KW-0812">Transmembrane</keyword>
<feature type="transmembrane region" description="Helical" evidence="6">
    <location>
        <begin position="281"/>
        <end position="302"/>
    </location>
</feature>
<evidence type="ECO:0000256" key="6">
    <source>
        <dbReference type="SAM" id="Phobius"/>
    </source>
</evidence>
<feature type="transmembrane region" description="Helical" evidence="6">
    <location>
        <begin position="161"/>
        <end position="178"/>
    </location>
</feature>
<keyword evidence="2" id="KW-0813">Transport</keyword>
<dbReference type="Proteomes" id="UP001523262">
    <property type="component" value="Unassembled WGS sequence"/>
</dbReference>
<evidence type="ECO:0000256" key="1">
    <source>
        <dbReference type="ARBA" id="ARBA00004651"/>
    </source>
</evidence>
<feature type="transmembrane region" description="Helical" evidence="6">
    <location>
        <begin position="350"/>
        <end position="369"/>
    </location>
</feature>
<feature type="transmembrane region" description="Helical" evidence="6">
    <location>
        <begin position="128"/>
        <end position="149"/>
    </location>
</feature>
<evidence type="ECO:0000256" key="4">
    <source>
        <dbReference type="ARBA" id="ARBA00022989"/>
    </source>
</evidence>
<dbReference type="PANTHER" id="PTHR11662:SF450">
    <property type="entry name" value="BLR1003 PROTEIN"/>
    <property type="match status" value="1"/>
</dbReference>
<dbReference type="Gene3D" id="1.20.1250.20">
    <property type="entry name" value="MFS general substrate transporter like domains"/>
    <property type="match status" value="2"/>
</dbReference>
<dbReference type="Pfam" id="PF07690">
    <property type="entry name" value="MFS_1"/>
    <property type="match status" value="2"/>
</dbReference>
<evidence type="ECO:0000256" key="5">
    <source>
        <dbReference type="ARBA" id="ARBA00023136"/>
    </source>
</evidence>
<feature type="transmembrane region" description="Helical" evidence="6">
    <location>
        <begin position="213"/>
        <end position="236"/>
    </location>
</feature>
<feature type="transmembrane region" description="Helical" evidence="6">
    <location>
        <begin position="248"/>
        <end position="269"/>
    </location>
</feature>
<dbReference type="InterPro" id="IPR011701">
    <property type="entry name" value="MFS"/>
</dbReference>
<dbReference type="PROSITE" id="PS50850">
    <property type="entry name" value="MFS"/>
    <property type="match status" value="1"/>
</dbReference>
<evidence type="ECO:0000256" key="2">
    <source>
        <dbReference type="ARBA" id="ARBA00022448"/>
    </source>
</evidence>
<dbReference type="InterPro" id="IPR036259">
    <property type="entry name" value="MFS_trans_sf"/>
</dbReference>
<proteinExistence type="predicted"/>
<keyword evidence="5 6" id="KW-0472">Membrane</keyword>
<evidence type="ECO:0000313" key="9">
    <source>
        <dbReference type="Proteomes" id="UP001523262"/>
    </source>
</evidence>
<organism evidence="8 9">
    <name type="scientific">Neobacillus pocheonensis</name>
    <dbReference type="NCBI Taxonomy" id="363869"/>
    <lineage>
        <taxon>Bacteria</taxon>
        <taxon>Bacillati</taxon>
        <taxon>Bacillota</taxon>
        <taxon>Bacilli</taxon>
        <taxon>Bacillales</taxon>
        <taxon>Bacillaceae</taxon>
        <taxon>Neobacillus</taxon>
    </lineage>
</organism>
<sequence>MKWIILLFMFFGIIINYADKSIIGYAAEPIMKEFHLTYTQWGLVGSSFFWLFIFAGVIGGAWSDRIGTKKTLTILLFLWTILQFGVLAISGLPLLILYRVLLGAGEGPHGPVSMSQISRWFPPQSRGFAIAIFNGGAVVGALLFAPLFVKMITNLGWRGAIASLGILSIIWVVLWMLLGKENPATVNWNEPIITQSKVKWSEASPIIFSRTCLLSLFVGFSAFGLLVWVSLFQPLYFGQVLGFTKQQIGLASAGIGIGGLIISILLSRFSDRLFIKNQKYYGSRVLFSGVCLLIAGVCYLTSILSQSNLLTLLAFTISGGCATTVAAMVPQIMMKLFPTRRGFGVSLGTSFQNIAGIVGPIVCGALISLAGTNKVLGFHYALFYTAGLMLIAGLLFILFCRPDKATVEAGQPNDNSVSI</sequence>
<evidence type="ECO:0000256" key="3">
    <source>
        <dbReference type="ARBA" id="ARBA00022692"/>
    </source>
</evidence>
<comment type="caution">
    <text evidence="8">The sequence shown here is derived from an EMBL/GenBank/DDBJ whole genome shotgun (WGS) entry which is preliminary data.</text>
</comment>
<feature type="transmembrane region" description="Helical" evidence="6">
    <location>
        <begin position="44"/>
        <end position="62"/>
    </location>
</feature>
<feature type="domain" description="Major facilitator superfamily (MFS) profile" evidence="7">
    <location>
        <begin position="5"/>
        <end position="405"/>
    </location>
</feature>
<dbReference type="SUPFAM" id="SSF103473">
    <property type="entry name" value="MFS general substrate transporter"/>
    <property type="match status" value="1"/>
</dbReference>
<reference evidence="8 9" key="1">
    <citation type="submission" date="2022-06" db="EMBL/GenBank/DDBJ databases">
        <authorList>
            <person name="Jeon C.O."/>
        </authorList>
    </citation>
    <scope>NUCLEOTIDE SEQUENCE [LARGE SCALE GENOMIC DNA]</scope>
    <source>
        <strain evidence="8 9">KCTC 13943</strain>
    </source>
</reference>
<dbReference type="PANTHER" id="PTHR11662">
    <property type="entry name" value="SOLUTE CARRIER FAMILY 17"/>
    <property type="match status" value="1"/>
</dbReference>
<feature type="transmembrane region" description="Helical" evidence="6">
    <location>
        <begin position="74"/>
        <end position="98"/>
    </location>
</feature>
<dbReference type="EMBL" id="JAMQCR010000002">
    <property type="protein sequence ID" value="MCM2534270.1"/>
    <property type="molecule type" value="Genomic_DNA"/>
</dbReference>
<protein>
    <submittedName>
        <fullName evidence="8">MFS transporter</fullName>
    </submittedName>
</protein>
<comment type="subcellular location">
    <subcellularLocation>
        <location evidence="1">Cell membrane</location>
        <topology evidence="1">Multi-pass membrane protein</topology>
    </subcellularLocation>
</comment>
<name>A0ABT0WD74_9BACI</name>
<accession>A0ABT0WD74</accession>
<gene>
    <name evidence="8" type="ORF">NDK43_20355</name>
</gene>
<evidence type="ECO:0000259" key="7">
    <source>
        <dbReference type="PROSITE" id="PS50850"/>
    </source>
</evidence>
<keyword evidence="9" id="KW-1185">Reference proteome</keyword>
<keyword evidence="4 6" id="KW-1133">Transmembrane helix</keyword>
<evidence type="ECO:0000313" key="8">
    <source>
        <dbReference type="EMBL" id="MCM2534270.1"/>
    </source>
</evidence>
<dbReference type="InterPro" id="IPR020846">
    <property type="entry name" value="MFS_dom"/>
</dbReference>
<feature type="transmembrane region" description="Helical" evidence="6">
    <location>
        <begin position="381"/>
        <end position="399"/>
    </location>
</feature>